<protein>
    <submittedName>
        <fullName evidence="2">Uncharacterized protein</fullName>
    </submittedName>
</protein>
<feature type="compositionally biased region" description="Polar residues" evidence="1">
    <location>
        <begin position="142"/>
        <end position="154"/>
    </location>
</feature>
<dbReference type="AlphaFoldDB" id="A0A540KSB4"/>
<proteinExistence type="predicted"/>
<feature type="compositionally biased region" description="Low complexity" evidence="1">
    <location>
        <begin position="115"/>
        <end position="127"/>
    </location>
</feature>
<feature type="region of interest" description="Disordered" evidence="1">
    <location>
        <begin position="115"/>
        <end position="169"/>
    </location>
</feature>
<sequence length="169" mass="18497">MHVSSWLFPSNSLILREYEPCILTNLVRTQNIVDEYKQRDYRSGNVDGDRCNLIEERPVQVNRGKGKLAIEYPINGLDGVCNVPSQCVTQVVEEVADERGDRVVGEGVADEGVVDEWVSSSSHGASSNPGGVPMKRGRKPKASSTAEGGNSEVQSDGGVKKRKTRQPRK</sequence>
<reference evidence="2 3" key="1">
    <citation type="journal article" date="2019" name="G3 (Bethesda)">
        <title>Sequencing of a Wild Apple (Malus baccata) Genome Unravels the Differences Between Cultivated and Wild Apple Species Regarding Disease Resistance and Cold Tolerance.</title>
        <authorList>
            <person name="Chen X."/>
        </authorList>
    </citation>
    <scope>NUCLEOTIDE SEQUENCE [LARGE SCALE GENOMIC DNA]</scope>
    <source>
        <strain evidence="3">cv. Shandingzi</strain>
        <tissue evidence="2">Leaves</tissue>
    </source>
</reference>
<accession>A0A540KSB4</accession>
<dbReference type="EMBL" id="VIEB01001004">
    <property type="protein sequence ID" value="TQD76902.1"/>
    <property type="molecule type" value="Genomic_DNA"/>
</dbReference>
<evidence type="ECO:0000256" key="1">
    <source>
        <dbReference type="SAM" id="MobiDB-lite"/>
    </source>
</evidence>
<dbReference type="Proteomes" id="UP000315295">
    <property type="component" value="Unassembled WGS sequence"/>
</dbReference>
<gene>
    <name evidence="2" type="ORF">C1H46_037569</name>
</gene>
<name>A0A540KSB4_MALBA</name>
<evidence type="ECO:0000313" key="3">
    <source>
        <dbReference type="Proteomes" id="UP000315295"/>
    </source>
</evidence>
<organism evidence="2 3">
    <name type="scientific">Malus baccata</name>
    <name type="common">Siberian crab apple</name>
    <name type="synonym">Pyrus baccata</name>
    <dbReference type="NCBI Taxonomy" id="106549"/>
    <lineage>
        <taxon>Eukaryota</taxon>
        <taxon>Viridiplantae</taxon>
        <taxon>Streptophyta</taxon>
        <taxon>Embryophyta</taxon>
        <taxon>Tracheophyta</taxon>
        <taxon>Spermatophyta</taxon>
        <taxon>Magnoliopsida</taxon>
        <taxon>eudicotyledons</taxon>
        <taxon>Gunneridae</taxon>
        <taxon>Pentapetalae</taxon>
        <taxon>rosids</taxon>
        <taxon>fabids</taxon>
        <taxon>Rosales</taxon>
        <taxon>Rosaceae</taxon>
        <taxon>Amygdaloideae</taxon>
        <taxon>Maleae</taxon>
        <taxon>Malus</taxon>
    </lineage>
</organism>
<keyword evidence="3" id="KW-1185">Reference proteome</keyword>
<feature type="compositionally biased region" description="Basic residues" evidence="1">
    <location>
        <begin position="160"/>
        <end position="169"/>
    </location>
</feature>
<comment type="caution">
    <text evidence="2">The sequence shown here is derived from an EMBL/GenBank/DDBJ whole genome shotgun (WGS) entry which is preliminary data.</text>
</comment>
<evidence type="ECO:0000313" key="2">
    <source>
        <dbReference type="EMBL" id="TQD76902.1"/>
    </source>
</evidence>